<feature type="transmembrane region" description="Helical" evidence="2">
    <location>
        <begin position="347"/>
        <end position="369"/>
    </location>
</feature>
<evidence type="ECO:0000256" key="1">
    <source>
        <dbReference type="SAM" id="MobiDB-lite"/>
    </source>
</evidence>
<dbReference type="AlphaFoldDB" id="A0A427XLF5"/>
<evidence type="ECO:0000256" key="2">
    <source>
        <dbReference type="SAM" id="Phobius"/>
    </source>
</evidence>
<evidence type="ECO:0000313" key="4">
    <source>
        <dbReference type="Proteomes" id="UP000279236"/>
    </source>
</evidence>
<organism evidence="3 4">
    <name type="scientific">Apiotrichum porosum</name>
    <dbReference type="NCBI Taxonomy" id="105984"/>
    <lineage>
        <taxon>Eukaryota</taxon>
        <taxon>Fungi</taxon>
        <taxon>Dikarya</taxon>
        <taxon>Basidiomycota</taxon>
        <taxon>Agaricomycotina</taxon>
        <taxon>Tremellomycetes</taxon>
        <taxon>Trichosporonales</taxon>
        <taxon>Trichosporonaceae</taxon>
        <taxon>Apiotrichum</taxon>
    </lineage>
</organism>
<comment type="caution">
    <text evidence="3">The sequence shown here is derived from an EMBL/GenBank/DDBJ whole genome shotgun (WGS) entry which is preliminary data.</text>
</comment>
<keyword evidence="4" id="KW-1185">Reference proteome</keyword>
<gene>
    <name evidence="3" type="ORF">EHS24_009310</name>
</gene>
<accession>A0A427XLF5</accession>
<feature type="transmembrane region" description="Helical" evidence="2">
    <location>
        <begin position="151"/>
        <end position="169"/>
    </location>
</feature>
<reference evidence="3 4" key="1">
    <citation type="submission" date="2018-11" db="EMBL/GenBank/DDBJ databases">
        <title>Genome sequence of Apiotrichum porosum DSM 27194.</title>
        <authorList>
            <person name="Aliyu H."/>
            <person name="Gorte O."/>
            <person name="Ochsenreither K."/>
        </authorList>
    </citation>
    <scope>NUCLEOTIDE SEQUENCE [LARGE SCALE GENOMIC DNA]</scope>
    <source>
        <strain evidence="3 4">DSM 27194</strain>
    </source>
</reference>
<sequence length="408" mass="45234">MMGHFDQEKEPFLDEKVDEYRVDQGLDPLDEKRLLDSQQPFPQPQVVPAAPPVAPEGDDIARRAQDVLEILHRARETTESSAREALALEFKALHMKGLRRGVRPDIVKEAVALRLRSLPLDKGRALGIEYDSLVAVVKYKDAVSKKETKRILWVLLGYAIATPVFWVFRDFISEHAVWGPYAAMAGVLVITLFTALITPVLVRPLPHLSEHPNLQTSNLSTRFYDLRATGLTFVTAFIVLLQTINGANACRHFWTAGAWYSVSTSMPFSADNRFWVVATQPAVRINLWRQPAEGKLCRPWAAKQKETAQRKKNRKSFRRNWRVLLVPIGGASLIMFVVLLLGGAPFWPAVGMTVLIFVVSLIMAAWGAFDGDTDDVDAATTDEEAVGDAQSPVALGAGPSDRTVAPVS</sequence>
<feature type="compositionally biased region" description="Pro residues" evidence="1">
    <location>
        <begin position="41"/>
        <end position="54"/>
    </location>
</feature>
<keyword evidence="2" id="KW-1133">Transmembrane helix</keyword>
<proteinExistence type="predicted"/>
<feature type="region of interest" description="Disordered" evidence="1">
    <location>
        <begin position="28"/>
        <end position="54"/>
    </location>
</feature>
<feature type="transmembrane region" description="Helical" evidence="2">
    <location>
        <begin position="181"/>
        <end position="202"/>
    </location>
</feature>
<protein>
    <submittedName>
        <fullName evidence="3">Uncharacterized protein</fullName>
    </submittedName>
</protein>
<evidence type="ECO:0000313" key="3">
    <source>
        <dbReference type="EMBL" id="RSH79658.1"/>
    </source>
</evidence>
<dbReference type="RefSeq" id="XP_028474767.1">
    <property type="nucleotide sequence ID" value="XM_028624599.1"/>
</dbReference>
<keyword evidence="2" id="KW-0812">Transmembrane</keyword>
<keyword evidence="2" id="KW-0472">Membrane</keyword>
<feature type="region of interest" description="Disordered" evidence="1">
    <location>
        <begin position="383"/>
        <end position="408"/>
    </location>
</feature>
<dbReference type="EMBL" id="RSCE01000009">
    <property type="protein sequence ID" value="RSH79658.1"/>
    <property type="molecule type" value="Genomic_DNA"/>
</dbReference>
<dbReference type="GeneID" id="39593853"/>
<feature type="transmembrane region" description="Helical" evidence="2">
    <location>
        <begin position="321"/>
        <end position="341"/>
    </location>
</feature>
<name>A0A427XLF5_9TREE</name>
<dbReference type="Proteomes" id="UP000279236">
    <property type="component" value="Unassembled WGS sequence"/>
</dbReference>